<dbReference type="Gene3D" id="3.40.50.300">
    <property type="entry name" value="P-loop containing nucleotide triphosphate hydrolases"/>
    <property type="match status" value="2"/>
</dbReference>
<dbReference type="SUPFAM" id="SSF52540">
    <property type="entry name" value="P-loop containing nucleoside triphosphate hydrolases"/>
    <property type="match status" value="1"/>
</dbReference>
<dbReference type="Pfam" id="PF13469">
    <property type="entry name" value="Sulfotransfer_3"/>
    <property type="match status" value="1"/>
</dbReference>
<dbReference type="InterPro" id="IPR027417">
    <property type="entry name" value="P-loop_NTPase"/>
</dbReference>
<dbReference type="STRING" id="1760988.SAMN02949497_2395"/>
<keyword evidence="2" id="KW-1185">Reference proteome</keyword>
<gene>
    <name evidence="1" type="ORF">SAMN02949497_2395</name>
</gene>
<dbReference type="EMBL" id="FXAM01000001">
    <property type="protein sequence ID" value="SMF95051.1"/>
    <property type="molecule type" value="Genomic_DNA"/>
</dbReference>
<evidence type="ECO:0000313" key="1">
    <source>
        <dbReference type="EMBL" id="SMF95051.1"/>
    </source>
</evidence>
<reference evidence="1 2" key="1">
    <citation type="submission" date="2016-12" db="EMBL/GenBank/DDBJ databases">
        <authorList>
            <person name="Song W.-J."/>
            <person name="Kurnit D.M."/>
        </authorList>
    </citation>
    <scope>NUCLEOTIDE SEQUENCE [LARGE SCALE GENOMIC DNA]</scope>
    <source>
        <strain evidence="1 2">175</strain>
    </source>
</reference>
<dbReference type="GO" id="GO:0016740">
    <property type="term" value="F:transferase activity"/>
    <property type="evidence" value="ECO:0007669"/>
    <property type="project" value="UniProtKB-KW"/>
</dbReference>
<dbReference type="OrthoDB" id="5734415at2"/>
<protein>
    <submittedName>
        <fullName evidence="1">Sulfotransferase family protein</fullName>
    </submittedName>
</protein>
<proteinExistence type="predicted"/>
<accession>A0A1Y6CXG9</accession>
<organism evidence="1 2">
    <name type="scientific">Methylomagnum ishizawai</name>
    <dbReference type="NCBI Taxonomy" id="1760988"/>
    <lineage>
        <taxon>Bacteria</taxon>
        <taxon>Pseudomonadati</taxon>
        <taxon>Pseudomonadota</taxon>
        <taxon>Gammaproteobacteria</taxon>
        <taxon>Methylococcales</taxon>
        <taxon>Methylococcaceae</taxon>
        <taxon>Methylomagnum</taxon>
    </lineage>
</organism>
<dbReference type="RefSeq" id="WP_085212956.1">
    <property type="nucleotide sequence ID" value="NZ_FXAM01000001.1"/>
</dbReference>
<dbReference type="AlphaFoldDB" id="A0A1Y6CXG9"/>
<sequence length="531" mass="61274">MGVFIIGMHRSGTSMVARILNSLGYYLGEAKDMLPPKPSNPEGFCERLDVVRINNQLLSLAHASWDWPRPLNEKFWNRIDTIPSYEKLVGSTRELLGVLDSHTPWAIKDPRLCLTLPFWRELVPSGKYLICVRNPFEVAQSLSHRHQLTENFGIQLWQVYYENLLKALGENNKNVFIIDYKEVLENKECQIRKLASWLDISASENDISRAIDVVNFGFYNKKVSDYKKRLEQPRYSKIKSIYEFFLKDVVEKVNDGGIIDALKNQRDDLDKVVQNKIQSDLGGRRKVIVHYHIYKNAGSSVDKILDKNFGRTAWVKWEGNGNNASPEALSALITSRTEVIAISSHLADISSPAIDGTDIYPVLFLRHPLDRISSVYNFERRQEKDGPGPNQAKQLDLRSYVEWRLDHDRLFKNYQTMRLAAWFNNPEKRLLPELTRALKALAELPFFGLVERFDESILRLESWLKSEFPGFKCESVRDNATSSSDITLEQKLIILREQLGDSLYSRIEQENGNDLILYDAAMAIWNDRRLS</sequence>
<keyword evidence="1" id="KW-0808">Transferase</keyword>
<name>A0A1Y6CXG9_9GAMM</name>
<dbReference type="Proteomes" id="UP000192923">
    <property type="component" value="Unassembled WGS sequence"/>
</dbReference>
<evidence type="ECO:0000313" key="2">
    <source>
        <dbReference type="Proteomes" id="UP000192923"/>
    </source>
</evidence>